<dbReference type="GO" id="GO:0004315">
    <property type="term" value="F:3-oxoacyl-[acyl-carrier-protein] synthase activity"/>
    <property type="evidence" value="ECO:0007669"/>
    <property type="project" value="UniProtKB-EC"/>
</dbReference>
<protein>
    <submittedName>
        <fullName evidence="11">Phthiocerol/phenolphthiocerol synthesis polyketide synthase type I PpsB</fullName>
        <ecNumber evidence="11">2.3.1.41</ecNumber>
    </submittedName>
</protein>
<dbReference type="Proteomes" id="UP000430146">
    <property type="component" value="Unassembled WGS sequence"/>
</dbReference>
<evidence type="ECO:0000313" key="12">
    <source>
        <dbReference type="Proteomes" id="UP000430146"/>
    </source>
</evidence>
<dbReference type="SUPFAM" id="SSF47336">
    <property type="entry name" value="ACP-like"/>
    <property type="match status" value="1"/>
</dbReference>
<dbReference type="PROSITE" id="PS50075">
    <property type="entry name" value="CARRIER"/>
    <property type="match status" value="1"/>
</dbReference>
<dbReference type="InterPro" id="IPR057326">
    <property type="entry name" value="KR_dom"/>
</dbReference>
<dbReference type="InterPro" id="IPR014031">
    <property type="entry name" value="Ketoacyl_synth_C"/>
</dbReference>
<dbReference type="InterPro" id="IPR020841">
    <property type="entry name" value="PKS_Beta-ketoAc_synthase_dom"/>
</dbReference>
<dbReference type="GO" id="GO:0006633">
    <property type="term" value="P:fatty acid biosynthetic process"/>
    <property type="evidence" value="ECO:0007669"/>
    <property type="project" value="TreeGrafter"/>
</dbReference>
<feature type="region of interest" description="C-terminal hotdog fold" evidence="6">
    <location>
        <begin position="1541"/>
        <end position="1678"/>
    </location>
</feature>
<dbReference type="Pfam" id="PF21089">
    <property type="entry name" value="PKS_DH_N"/>
    <property type="match status" value="1"/>
</dbReference>
<gene>
    <name evidence="11" type="primary">ppsB_1</name>
    <name evidence="11" type="ORF">AELLOGFF_03684</name>
</gene>
<dbReference type="InterPro" id="IPR009081">
    <property type="entry name" value="PP-bd_ACP"/>
</dbReference>
<evidence type="ECO:0000313" key="11">
    <source>
        <dbReference type="EMBL" id="CAA0107108.1"/>
    </source>
</evidence>
<dbReference type="InterPro" id="IPR006162">
    <property type="entry name" value="Ppantetheine_attach_site"/>
</dbReference>
<keyword evidence="4" id="KW-0521">NADP</keyword>
<reference evidence="11 12" key="1">
    <citation type="submission" date="2019-11" db="EMBL/GenBank/DDBJ databases">
        <authorList>
            <person name="Holert J."/>
        </authorList>
    </citation>
    <scope>NUCLEOTIDE SEQUENCE [LARGE SCALE GENOMIC DNA]</scope>
    <source>
        <strain evidence="11">BC8_1</strain>
    </source>
</reference>
<dbReference type="Gene3D" id="3.40.366.10">
    <property type="entry name" value="Malonyl-Coenzyme A Acyl Carrier Protein, domain 2"/>
    <property type="match status" value="1"/>
</dbReference>
<evidence type="ECO:0000256" key="7">
    <source>
        <dbReference type="SAM" id="MobiDB-lite"/>
    </source>
</evidence>
<dbReference type="PANTHER" id="PTHR43775:SF37">
    <property type="entry name" value="SI:DKEY-61P9.11"/>
    <property type="match status" value="1"/>
</dbReference>
<dbReference type="InterPro" id="IPR016039">
    <property type="entry name" value="Thiolase-like"/>
</dbReference>
<accession>A0A5S9PSM4</accession>
<feature type="domain" description="Carrier" evidence="8">
    <location>
        <begin position="1703"/>
        <end position="1777"/>
    </location>
</feature>
<keyword evidence="1" id="KW-0596">Phosphopantetheine</keyword>
<dbReference type="SUPFAM" id="SSF55048">
    <property type="entry name" value="Probable ACP-binding domain of malonyl-CoA ACP transacylase"/>
    <property type="match status" value="1"/>
</dbReference>
<dbReference type="InterPro" id="IPR036736">
    <property type="entry name" value="ACP-like_sf"/>
</dbReference>
<keyword evidence="11" id="KW-0012">Acyltransferase</keyword>
<dbReference type="SMART" id="SM00827">
    <property type="entry name" value="PKS_AT"/>
    <property type="match status" value="1"/>
</dbReference>
<dbReference type="SUPFAM" id="SSF51735">
    <property type="entry name" value="NAD(P)-binding Rossmann-fold domains"/>
    <property type="match status" value="2"/>
</dbReference>
<evidence type="ECO:0000259" key="9">
    <source>
        <dbReference type="PROSITE" id="PS52004"/>
    </source>
</evidence>
<keyword evidence="12" id="KW-1185">Reference proteome</keyword>
<dbReference type="InterPro" id="IPR016035">
    <property type="entry name" value="Acyl_Trfase/lysoPLipase"/>
</dbReference>
<feature type="active site" description="Proton donor; for dehydratase activity" evidence="6">
    <location>
        <position position="1597"/>
    </location>
</feature>
<dbReference type="Pfam" id="PF02801">
    <property type="entry name" value="Ketoacyl-synt_C"/>
    <property type="match status" value="1"/>
</dbReference>
<evidence type="ECO:0000256" key="4">
    <source>
        <dbReference type="ARBA" id="ARBA00022857"/>
    </source>
</evidence>
<dbReference type="Gene3D" id="3.30.70.250">
    <property type="entry name" value="Malonyl-CoA ACP transacylase, ACP-binding"/>
    <property type="match status" value="1"/>
</dbReference>
<evidence type="ECO:0000256" key="6">
    <source>
        <dbReference type="PROSITE-ProRule" id="PRU01363"/>
    </source>
</evidence>
<dbReference type="InterPro" id="IPR036291">
    <property type="entry name" value="NAD(P)-bd_dom_sf"/>
</dbReference>
<dbReference type="CDD" id="cd00833">
    <property type="entry name" value="PKS"/>
    <property type="match status" value="1"/>
</dbReference>
<dbReference type="FunFam" id="3.40.47.10:FF:000019">
    <property type="entry name" value="Polyketide synthase type I"/>
    <property type="match status" value="1"/>
</dbReference>
<dbReference type="InterPro" id="IPR049552">
    <property type="entry name" value="PKS_DH_N"/>
</dbReference>
<dbReference type="Pfam" id="PF00698">
    <property type="entry name" value="Acyl_transf_1"/>
    <property type="match status" value="1"/>
</dbReference>
<dbReference type="Gene3D" id="1.10.1200.10">
    <property type="entry name" value="ACP-like"/>
    <property type="match status" value="1"/>
</dbReference>
<dbReference type="Pfam" id="PF00550">
    <property type="entry name" value="PP-binding"/>
    <property type="match status" value="1"/>
</dbReference>
<dbReference type="EMBL" id="CACSIP010000011">
    <property type="protein sequence ID" value="CAA0107108.1"/>
    <property type="molecule type" value="Genomic_DNA"/>
</dbReference>
<dbReference type="Pfam" id="PF16197">
    <property type="entry name" value="KAsynt_C_assoc"/>
    <property type="match status" value="1"/>
</dbReference>
<proteinExistence type="predicted"/>
<dbReference type="PROSITE" id="PS52004">
    <property type="entry name" value="KS3_2"/>
    <property type="match status" value="1"/>
</dbReference>
<dbReference type="PANTHER" id="PTHR43775">
    <property type="entry name" value="FATTY ACID SYNTHASE"/>
    <property type="match status" value="1"/>
</dbReference>
<dbReference type="SUPFAM" id="SSF53901">
    <property type="entry name" value="Thiolase-like"/>
    <property type="match status" value="1"/>
</dbReference>
<dbReference type="SMART" id="SM01294">
    <property type="entry name" value="PKS_PP_betabranch"/>
    <property type="match status" value="1"/>
</dbReference>
<dbReference type="InterPro" id="IPR020806">
    <property type="entry name" value="PKS_PP-bd"/>
</dbReference>
<feature type="region of interest" description="Disordered" evidence="7">
    <location>
        <begin position="1522"/>
        <end position="1541"/>
    </location>
</feature>
<dbReference type="PROSITE" id="PS52019">
    <property type="entry name" value="PKS_MFAS_DH"/>
    <property type="match status" value="1"/>
</dbReference>
<dbReference type="InterPro" id="IPR042104">
    <property type="entry name" value="PKS_dehydratase_sf"/>
</dbReference>
<dbReference type="InterPro" id="IPR001227">
    <property type="entry name" value="Ac_transferase_dom_sf"/>
</dbReference>
<dbReference type="GO" id="GO:0031177">
    <property type="term" value="F:phosphopantetheine binding"/>
    <property type="evidence" value="ECO:0007669"/>
    <property type="project" value="InterPro"/>
</dbReference>
<dbReference type="SMART" id="SM00826">
    <property type="entry name" value="PKS_DH"/>
    <property type="match status" value="1"/>
</dbReference>
<dbReference type="Pfam" id="PF00109">
    <property type="entry name" value="ketoacyl-synt"/>
    <property type="match status" value="1"/>
</dbReference>
<evidence type="ECO:0000256" key="5">
    <source>
        <dbReference type="ARBA" id="ARBA00023268"/>
    </source>
</evidence>
<dbReference type="Gene3D" id="3.40.47.10">
    <property type="match status" value="1"/>
</dbReference>
<feature type="domain" description="Ketosynthase family 3 (KS3)" evidence="9">
    <location>
        <begin position="37"/>
        <end position="467"/>
    </location>
</feature>
<evidence type="ECO:0000259" key="10">
    <source>
        <dbReference type="PROSITE" id="PS52019"/>
    </source>
</evidence>
<sequence>MTQTSPASPDRRAIITEALRKIDDLSARLEIAEQAETEPIAVVGIGCRLPGGVGNADEFWKLLSDGESGVVRVPADRWDADEFYSADHTVPGTICNREGGFLTSWQPDEFDAEFFSIAPREAAAMDPQQRLLLEVAWEALENAGINPRTLRGSATGVFVGLTTNDYYHSVVGTLRPEDIDPYIPFGNAPNFAAGRLSYFLGIRGPAVVSDTACSSSLVSIHLACQSLRRRESDHALAAGVNLILSPENNIACSRWGMLAPDGLCKTFDADADGYVRSEGCGVVVLKRLTDALRDGDRVLAVVRGSAVNQDGASSGQTVPNGPAQQELMRKALETSRLAPADIDYIEAHGTGTALGDPIELDALGTVYGDRQESAPLVLGSVKTNLGHLESAAGVTGFIKTVLSVHHGFIPKQLYFKKLTPQAGEAASRFTIAAEPLEWPTTPAGRPRRAAVSSFGVSGTNAHILLEQAPDAEVVAAEPEPPISTLIVSGKTPARIASQAGSLADWLQTPAGAAAGLADVAETLNHRRAQHARFATVAACDREQAIAGLRALAGGYPAPGVVGPNNPSLGPGTVFLYSGQGSQWAGMGRRLLADEPAFAAAVDELEPDFVAQVGFSLRDVLTSGETVVGIDRIQPVLVGVQLALTALWRSYGVTPDAVIGHSMGEVTAAVVGGALTPADGLKVIATRSRLMKRLSGQGAMALLELDAAAAEELIAEHPGLTVAVYASPHQTVIAGPPEQVDAAIAVVDAQDRLARRVDVDVASHHPIIDPILDDLRSELAGLTSRQPTIPIIVTTDERPTDGSCVFDAAHWVANLRNPVRFARAVATAGADNATFVEVSPHPLLGYAIKDTLAGLAGGENPDATSHLSLATLQRDANDTVAFHTNLNATHTVRPPKVPHRPGPRVQLPATPWHHTHHWIQTSKKPEPVQHNGAAVSSTHPDGGFHKWFHRLSWPVRELGLAGADGSWLVLSDESGADLAELLGPKSRSLPLSVLADDDSAGSVRAALTGVDHVVYAPSTPSGRLDAAAGYQVFGELRRLVVALAGAAPAPRLFVVTRNAQPIADGDRANPAHAVLWGQGRTLALEHPEFWGGLVDVDDTVPPELLAQYLKAEAAAEADQPDGDDQVVYRSGERRVPRLQPHPLPAAALTRLESGTSHMVVGATGNVGPYLIRQLAEMGASTVVAVSRRGTGLAELAAELADSGTTLVEVAADAADETAMAAVFDRFGADLPPLDGVYLASLAGGEALLTEMTDDDVNPMFRSKIDAAVVLHKLTLKTPVRRFVLFSSITGLLGSRAVAHYTAANAFADAFGYARRALGLAATVVDWGLWKSWSDAQPQMKAAGLEPMPNDVAIRLLPAVLSPDAGVHTVVAGADWARLADAYRMRAAVKVLDHLVCAPGADSGDLEALPTPAWGTVLGEPVTGTTHDHLWRARLLPDARPYPVAHRVRGVEVVPVSVLLQTLSTAAAQFADSSVVGDVRFEYPIVADQPKAIHVVADATSLSVWSSPGPDSPEQRWTRHAGAELSTAPGDTPQGDQSPGAEKFDGASIAALQQASGVEGQPFTWTVTGCATTAAGVRADVELPESAESAVSLSAALIDAAVHVARLADAANDQLLLPAGVESVEVAAGLTAGHGVVEVYRRAGEADGLVVDVLVKAADGSTSVDIRGLAYTAVESVSAPAADETTSATTDVVDWASMSHKQTVSELRMRLRAILARELGMPEDAVDFDMPFPELGLDSMMAMNLLRDAKALVRIDLSATMLWNHPSISQMSEFVAELLAPMQQAAEDSEETEGSEDSSDSFSVLDELFESIESEVDSATAGSEGAI</sequence>
<dbReference type="Gene3D" id="3.40.50.720">
    <property type="entry name" value="NAD(P)-binding Rossmann-like Domain"/>
    <property type="match status" value="1"/>
</dbReference>
<feature type="active site" description="Proton acceptor; for dehydratase activity" evidence="6">
    <location>
        <position position="1444"/>
    </location>
</feature>
<dbReference type="FunFam" id="3.30.70.250:FF:000003">
    <property type="entry name" value="Polyketide beta-ketoacyl synthase Pks3"/>
    <property type="match status" value="1"/>
</dbReference>
<dbReference type="InterPro" id="IPR016036">
    <property type="entry name" value="Malonyl_transacylase_ACP-bd"/>
</dbReference>
<dbReference type="InterPro" id="IPR013968">
    <property type="entry name" value="PKS_KR"/>
</dbReference>
<evidence type="ECO:0000256" key="3">
    <source>
        <dbReference type="ARBA" id="ARBA00022679"/>
    </source>
</evidence>
<dbReference type="SMART" id="SM00823">
    <property type="entry name" value="PKS_PP"/>
    <property type="match status" value="1"/>
</dbReference>
<dbReference type="InterPro" id="IPR014043">
    <property type="entry name" value="Acyl_transferase_dom"/>
</dbReference>
<feature type="domain" description="PKS/mFAS DH" evidence="10">
    <location>
        <begin position="1413"/>
        <end position="1678"/>
    </location>
</feature>
<evidence type="ECO:0000256" key="2">
    <source>
        <dbReference type="ARBA" id="ARBA00022553"/>
    </source>
</evidence>
<keyword evidence="5" id="KW-0511">Multifunctional enzyme</keyword>
<dbReference type="Pfam" id="PF08659">
    <property type="entry name" value="KR"/>
    <property type="match status" value="1"/>
</dbReference>
<dbReference type="GO" id="GO:0004312">
    <property type="term" value="F:fatty acid synthase activity"/>
    <property type="evidence" value="ECO:0007669"/>
    <property type="project" value="TreeGrafter"/>
</dbReference>
<dbReference type="InterPro" id="IPR032821">
    <property type="entry name" value="PKS_assoc"/>
</dbReference>
<dbReference type="EC" id="2.3.1.41" evidence="11"/>
<dbReference type="SMART" id="SM00825">
    <property type="entry name" value="PKS_KS"/>
    <property type="match status" value="1"/>
</dbReference>
<keyword evidence="3 11" id="KW-0808">Transferase</keyword>
<dbReference type="InterPro" id="IPR050091">
    <property type="entry name" value="PKS_NRPS_Biosynth_Enz"/>
</dbReference>
<evidence type="ECO:0000256" key="1">
    <source>
        <dbReference type="ARBA" id="ARBA00022450"/>
    </source>
</evidence>
<organism evidence="11 12">
    <name type="scientific">Mycolicibacterium vanbaalenii</name>
    <name type="common">Mycobacterium vanbaalenii</name>
    <dbReference type="NCBI Taxonomy" id="110539"/>
    <lineage>
        <taxon>Bacteria</taxon>
        <taxon>Bacillati</taxon>
        <taxon>Actinomycetota</taxon>
        <taxon>Actinomycetes</taxon>
        <taxon>Mycobacteriales</taxon>
        <taxon>Mycobacteriaceae</taxon>
        <taxon>Mycolicibacterium</taxon>
    </lineage>
</organism>
<dbReference type="Gene3D" id="3.10.129.110">
    <property type="entry name" value="Polyketide synthase dehydratase"/>
    <property type="match status" value="1"/>
</dbReference>
<evidence type="ECO:0000259" key="8">
    <source>
        <dbReference type="PROSITE" id="PS50075"/>
    </source>
</evidence>
<dbReference type="PROSITE" id="PS00012">
    <property type="entry name" value="PHOSPHOPANTETHEINE"/>
    <property type="match status" value="1"/>
</dbReference>
<dbReference type="InterPro" id="IPR014030">
    <property type="entry name" value="Ketoacyl_synth_N"/>
</dbReference>
<feature type="region of interest" description="N-terminal hotdog fold" evidence="6">
    <location>
        <begin position="1413"/>
        <end position="1530"/>
    </location>
</feature>
<dbReference type="RefSeq" id="WP_159229947.1">
    <property type="nucleotide sequence ID" value="NZ_CACSIP010000011.1"/>
</dbReference>
<dbReference type="OrthoDB" id="9778690at2"/>
<dbReference type="SUPFAM" id="SSF52151">
    <property type="entry name" value="FabD/lysophospholipase-like"/>
    <property type="match status" value="1"/>
</dbReference>
<dbReference type="InterPro" id="IPR049900">
    <property type="entry name" value="PKS_mFAS_DH"/>
</dbReference>
<keyword evidence="2" id="KW-0597">Phosphoprotein</keyword>
<name>A0A5S9PSM4_MYCVN</name>
<dbReference type="SMART" id="SM00822">
    <property type="entry name" value="PKS_KR"/>
    <property type="match status" value="1"/>
</dbReference>
<dbReference type="InterPro" id="IPR020807">
    <property type="entry name" value="PKS_DH"/>
</dbReference>